<proteinExistence type="predicted"/>
<dbReference type="SUPFAM" id="SSF52821">
    <property type="entry name" value="Rhodanese/Cell cycle control phosphatase"/>
    <property type="match status" value="1"/>
</dbReference>
<dbReference type="SMART" id="SM00450">
    <property type="entry name" value="RHOD"/>
    <property type="match status" value="1"/>
</dbReference>
<dbReference type="STRING" id="1129794.C427_3376"/>
<protein>
    <recommendedName>
        <fullName evidence="1">Rhodanese domain-containing protein</fullName>
    </recommendedName>
</protein>
<dbReference type="PANTHER" id="PTHR43031">
    <property type="entry name" value="FAD-DEPENDENT OXIDOREDUCTASE"/>
    <property type="match status" value="1"/>
</dbReference>
<dbReference type="InterPro" id="IPR050229">
    <property type="entry name" value="GlpE_sulfurtransferase"/>
</dbReference>
<dbReference type="CDD" id="cd00158">
    <property type="entry name" value="RHOD"/>
    <property type="match status" value="1"/>
</dbReference>
<dbReference type="Pfam" id="PF00581">
    <property type="entry name" value="Rhodanese"/>
    <property type="match status" value="1"/>
</dbReference>
<dbReference type="EMBL" id="CP003837">
    <property type="protein sequence ID" value="AGH45485.1"/>
    <property type="molecule type" value="Genomic_DNA"/>
</dbReference>
<evidence type="ECO:0000313" key="3">
    <source>
        <dbReference type="Proteomes" id="UP000011864"/>
    </source>
</evidence>
<evidence type="ECO:0000313" key="2">
    <source>
        <dbReference type="EMBL" id="AGH45485.1"/>
    </source>
</evidence>
<dbReference type="Gene3D" id="3.40.250.10">
    <property type="entry name" value="Rhodanese-like domain"/>
    <property type="match status" value="1"/>
</dbReference>
<dbReference type="NCBIfam" id="NF045521">
    <property type="entry name" value="rhoda_near_glyco"/>
    <property type="match status" value="1"/>
</dbReference>
<name>M4RPB4_9ALTE</name>
<organism evidence="2 3">
    <name type="scientific">Paraglaciecola psychrophila 170</name>
    <dbReference type="NCBI Taxonomy" id="1129794"/>
    <lineage>
        <taxon>Bacteria</taxon>
        <taxon>Pseudomonadati</taxon>
        <taxon>Pseudomonadota</taxon>
        <taxon>Gammaproteobacteria</taxon>
        <taxon>Alteromonadales</taxon>
        <taxon>Alteromonadaceae</taxon>
        <taxon>Paraglaciecola</taxon>
    </lineage>
</organism>
<dbReference type="HOGENOM" id="CLU_089574_5_3_6"/>
<feature type="domain" description="Rhodanese" evidence="1">
    <location>
        <begin position="20"/>
        <end position="109"/>
    </location>
</feature>
<keyword evidence="3" id="KW-1185">Reference proteome</keyword>
<accession>M4RPB4</accession>
<dbReference type="KEGG" id="gps:C427_3376"/>
<dbReference type="Proteomes" id="UP000011864">
    <property type="component" value="Chromosome"/>
</dbReference>
<sequence length="139" mass="15423">MLQGSVAVISCDMLADSISGGSAWLILDSREAAEFEISHLPAAKWVGYNDFCMLKVSEVPKNVNVVVYCSIGVRSEKIAEKLIASGFSNVRNLYGGIFAWANDYKSLVKQYQVPTLAVHGYDHHWAKLLDQHVHCIHTK</sequence>
<dbReference type="eggNOG" id="COG0607">
    <property type="taxonomic scope" value="Bacteria"/>
</dbReference>
<dbReference type="InterPro" id="IPR036873">
    <property type="entry name" value="Rhodanese-like_dom_sf"/>
</dbReference>
<dbReference type="InterPro" id="IPR001763">
    <property type="entry name" value="Rhodanese-like_dom"/>
</dbReference>
<dbReference type="PANTHER" id="PTHR43031:SF16">
    <property type="entry name" value="OXIDOREDUCTASE"/>
    <property type="match status" value="1"/>
</dbReference>
<evidence type="ECO:0000259" key="1">
    <source>
        <dbReference type="PROSITE" id="PS50206"/>
    </source>
</evidence>
<reference evidence="2 3" key="1">
    <citation type="journal article" date="2013" name="Genome Announc.">
        <title>Complete Genome Sequence of Glaciecola psychrophila Strain 170T.</title>
        <authorList>
            <person name="Yin J."/>
            <person name="Chen J."/>
            <person name="Liu G."/>
            <person name="Yu Y."/>
            <person name="Song L."/>
            <person name="Wang X."/>
            <person name="Qu X."/>
        </authorList>
    </citation>
    <scope>NUCLEOTIDE SEQUENCE [LARGE SCALE GENOMIC DNA]</scope>
    <source>
        <strain evidence="2 3">170</strain>
    </source>
</reference>
<dbReference type="AlphaFoldDB" id="M4RPB4"/>
<dbReference type="PATRIC" id="fig|1129794.4.peg.3356"/>
<dbReference type="PROSITE" id="PS50206">
    <property type="entry name" value="RHODANESE_3"/>
    <property type="match status" value="1"/>
</dbReference>
<gene>
    <name evidence="2" type="ORF">C427_3376</name>
</gene>